<gene>
    <name evidence="11" type="ORF">FKW44_010017</name>
</gene>
<evidence type="ECO:0000313" key="11">
    <source>
        <dbReference type="EMBL" id="QQP49369.1"/>
    </source>
</evidence>
<reference evidence="12" key="1">
    <citation type="submission" date="2021-01" db="EMBL/GenBank/DDBJ databases">
        <title>Caligus Genome Assembly.</title>
        <authorList>
            <person name="Gallardo-Escarate C."/>
        </authorList>
    </citation>
    <scope>NUCLEOTIDE SEQUENCE [LARGE SCALE GENOMIC DNA]</scope>
</reference>
<dbReference type="OrthoDB" id="504170at2759"/>
<evidence type="ECO:0000256" key="7">
    <source>
        <dbReference type="ARBA" id="ARBA00047899"/>
    </source>
</evidence>
<dbReference type="SUPFAM" id="SSF56112">
    <property type="entry name" value="Protein kinase-like (PK-like)"/>
    <property type="match status" value="1"/>
</dbReference>
<keyword evidence="6 9" id="KW-0067">ATP-binding</keyword>
<dbReference type="InterPro" id="IPR011009">
    <property type="entry name" value="Kinase-like_dom_sf"/>
</dbReference>
<keyword evidence="4 9" id="KW-0547">Nucleotide-binding</keyword>
<dbReference type="InterPro" id="IPR000719">
    <property type="entry name" value="Prot_kinase_dom"/>
</dbReference>
<organism evidence="11 12">
    <name type="scientific">Caligus rogercresseyi</name>
    <name type="common">Sea louse</name>
    <dbReference type="NCBI Taxonomy" id="217165"/>
    <lineage>
        <taxon>Eukaryota</taxon>
        <taxon>Metazoa</taxon>
        <taxon>Ecdysozoa</taxon>
        <taxon>Arthropoda</taxon>
        <taxon>Crustacea</taxon>
        <taxon>Multicrustacea</taxon>
        <taxon>Hexanauplia</taxon>
        <taxon>Copepoda</taxon>
        <taxon>Siphonostomatoida</taxon>
        <taxon>Caligidae</taxon>
        <taxon>Caligus</taxon>
    </lineage>
</organism>
<feature type="non-terminal residue" evidence="11">
    <location>
        <position position="1"/>
    </location>
</feature>
<accession>A0A7T8HG05</accession>
<dbReference type="PANTHER" id="PTHR22983">
    <property type="entry name" value="PROTEIN KINASE RELATED"/>
    <property type="match status" value="1"/>
</dbReference>
<comment type="catalytic activity">
    <reaction evidence="8">
        <text>L-seryl-[protein] + ATP = O-phospho-L-seryl-[protein] + ADP + H(+)</text>
        <dbReference type="Rhea" id="RHEA:17989"/>
        <dbReference type="Rhea" id="RHEA-COMP:9863"/>
        <dbReference type="Rhea" id="RHEA-COMP:11604"/>
        <dbReference type="ChEBI" id="CHEBI:15378"/>
        <dbReference type="ChEBI" id="CHEBI:29999"/>
        <dbReference type="ChEBI" id="CHEBI:30616"/>
        <dbReference type="ChEBI" id="CHEBI:83421"/>
        <dbReference type="ChEBI" id="CHEBI:456216"/>
        <dbReference type="EC" id="2.7.11.1"/>
    </reaction>
</comment>
<dbReference type="GO" id="GO:0004674">
    <property type="term" value="F:protein serine/threonine kinase activity"/>
    <property type="evidence" value="ECO:0007669"/>
    <property type="project" value="UniProtKB-KW"/>
</dbReference>
<proteinExistence type="predicted"/>
<dbReference type="Gene3D" id="3.30.200.20">
    <property type="entry name" value="Phosphorylase Kinase, domain 1"/>
    <property type="match status" value="1"/>
</dbReference>
<dbReference type="PROSITE" id="PS50011">
    <property type="entry name" value="PROTEIN_KINASE_DOM"/>
    <property type="match status" value="1"/>
</dbReference>
<name>A0A7T8HG05_CALRO</name>
<dbReference type="EMBL" id="CP045895">
    <property type="protein sequence ID" value="QQP49369.1"/>
    <property type="molecule type" value="Genomic_DNA"/>
</dbReference>
<dbReference type="GO" id="GO:0005737">
    <property type="term" value="C:cytoplasm"/>
    <property type="evidence" value="ECO:0007669"/>
    <property type="project" value="TreeGrafter"/>
</dbReference>
<evidence type="ECO:0000256" key="2">
    <source>
        <dbReference type="ARBA" id="ARBA00022527"/>
    </source>
</evidence>
<dbReference type="Pfam" id="PF00069">
    <property type="entry name" value="Pkinase"/>
    <property type="match status" value="1"/>
</dbReference>
<keyword evidence="2" id="KW-0723">Serine/threonine-protein kinase</keyword>
<dbReference type="AlphaFoldDB" id="A0A7T8HG05"/>
<protein>
    <recommendedName>
        <fullName evidence="1">non-specific serine/threonine protein kinase</fullName>
        <ecNumber evidence="1">2.7.11.1</ecNumber>
    </recommendedName>
</protein>
<dbReference type="GO" id="GO:0005524">
    <property type="term" value="F:ATP binding"/>
    <property type="evidence" value="ECO:0007669"/>
    <property type="project" value="UniProtKB-UniRule"/>
</dbReference>
<dbReference type="Proteomes" id="UP000595437">
    <property type="component" value="Chromosome 6"/>
</dbReference>
<dbReference type="InterPro" id="IPR017441">
    <property type="entry name" value="Protein_kinase_ATP_BS"/>
</dbReference>
<evidence type="ECO:0000256" key="9">
    <source>
        <dbReference type="PROSITE-ProRule" id="PRU10141"/>
    </source>
</evidence>
<keyword evidence="3" id="KW-0808">Transferase</keyword>
<evidence type="ECO:0000256" key="1">
    <source>
        <dbReference type="ARBA" id="ARBA00012513"/>
    </source>
</evidence>
<feature type="domain" description="Protein kinase" evidence="10">
    <location>
        <begin position="30"/>
        <end position="108"/>
    </location>
</feature>
<dbReference type="PANTHER" id="PTHR22983:SF6">
    <property type="entry name" value="SERINE_THREONINE-PROTEIN KINASE 36"/>
    <property type="match status" value="1"/>
</dbReference>
<feature type="binding site" evidence="9">
    <location>
        <position position="62"/>
    </location>
    <ligand>
        <name>ATP</name>
        <dbReference type="ChEBI" id="CHEBI:30616"/>
    </ligand>
</feature>
<dbReference type="EC" id="2.7.11.1" evidence="1"/>
<keyword evidence="12" id="KW-1185">Reference proteome</keyword>
<dbReference type="PROSITE" id="PS00107">
    <property type="entry name" value="PROTEIN_KINASE_ATP"/>
    <property type="match status" value="1"/>
</dbReference>
<evidence type="ECO:0000256" key="4">
    <source>
        <dbReference type="ARBA" id="ARBA00022741"/>
    </source>
</evidence>
<sequence length="108" mass="12412">MHDASHQPEGDPLSLIENQIWPLSKYNTDFETLEKIGEGKFGRVHRARRRGSSSKDEIRAVKFIHCKKASQKLRIREEIDILRLLGPHPHLIQLIGAYEDSGNFVQVL</sequence>
<evidence type="ECO:0000256" key="3">
    <source>
        <dbReference type="ARBA" id="ARBA00022679"/>
    </source>
</evidence>
<evidence type="ECO:0000256" key="5">
    <source>
        <dbReference type="ARBA" id="ARBA00022777"/>
    </source>
</evidence>
<evidence type="ECO:0000259" key="10">
    <source>
        <dbReference type="PROSITE" id="PS50011"/>
    </source>
</evidence>
<evidence type="ECO:0000256" key="8">
    <source>
        <dbReference type="ARBA" id="ARBA00048679"/>
    </source>
</evidence>
<comment type="catalytic activity">
    <reaction evidence="7">
        <text>L-threonyl-[protein] + ATP = O-phospho-L-threonyl-[protein] + ADP + H(+)</text>
        <dbReference type="Rhea" id="RHEA:46608"/>
        <dbReference type="Rhea" id="RHEA-COMP:11060"/>
        <dbReference type="Rhea" id="RHEA-COMP:11605"/>
        <dbReference type="ChEBI" id="CHEBI:15378"/>
        <dbReference type="ChEBI" id="CHEBI:30013"/>
        <dbReference type="ChEBI" id="CHEBI:30616"/>
        <dbReference type="ChEBI" id="CHEBI:61977"/>
        <dbReference type="ChEBI" id="CHEBI:456216"/>
        <dbReference type="EC" id="2.7.11.1"/>
    </reaction>
</comment>
<evidence type="ECO:0000313" key="12">
    <source>
        <dbReference type="Proteomes" id="UP000595437"/>
    </source>
</evidence>
<evidence type="ECO:0000256" key="6">
    <source>
        <dbReference type="ARBA" id="ARBA00022840"/>
    </source>
</evidence>
<keyword evidence="5" id="KW-0418">Kinase</keyword>